<evidence type="ECO:0000313" key="2">
    <source>
        <dbReference type="Proteomes" id="UP000714618"/>
    </source>
</evidence>
<dbReference type="Proteomes" id="UP000714618">
    <property type="component" value="Unassembled WGS sequence"/>
</dbReference>
<dbReference type="EMBL" id="CAIJEO010000002">
    <property type="protein sequence ID" value="CAD0085541.1"/>
    <property type="molecule type" value="Genomic_DNA"/>
</dbReference>
<reference evidence="1" key="1">
    <citation type="submission" date="2020-06" db="EMBL/GenBank/DDBJ databases">
        <authorList>
            <person name="Onetto C."/>
        </authorList>
    </citation>
    <scope>NUCLEOTIDE SEQUENCE</scope>
</reference>
<dbReference type="PANTHER" id="PTHR35896:SF3">
    <property type="entry name" value="MAJOR FACILITATOR SUPERFAMILY TRANSPORTER"/>
    <property type="match status" value="1"/>
</dbReference>
<dbReference type="AlphaFoldDB" id="A0A9N8JEH5"/>
<keyword evidence="2" id="KW-1185">Reference proteome</keyword>
<organism evidence="1 2">
    <name type="scientific">Aureobasidium mustum</name>
    <dbReference type="NCBI Taxonomy" id="2773714"/>
    <lineage>
        <taxon>Eukaryota</taxon>
        <taxon>Fungi</taxon>
        <taxon>Dikarya</taxon>
        <taxon>Ascomycota</taxon>
        <taxon>Pezizomycotina</taxon>
        <taxon>Dothideomycetes</taxon>
        <taxon>Dothideomycetidae</taxon>
        <taxon>Dothideales</taxon>
        <taxon>Saccotheciaceae</taxon>
        <taxon>Aureobasidium</taxon>
    </lineage>
</organism>
<gene>
    <name evidence="1" type="ORF">AWRI4233_LOCUS255</name>
</gene>
<comment type="caution">
    <text evidence="1">The sequence shown here is derived from an EMBL/GenBank/DDBJ whole genome shotgun (WGS) entry which is preliminary data.</text>
</comment>
<accession>A0A9N8JEH5</accession>
<proteinExistence type="predicted"/>
<dbReference type="InterPro" id="IPR053008">
    <property type="entry name" value="Phomopsin_biosynth_assoc"/>
</dbReference>
<evidence type="ECO:0000313" key="1">
    <source>
        <dbReference type="EMBL" id="CAD0085541.1"/>
    </source>
</evidence>
<protein>
    <submittedName>
        <fullName evidence="1">Uncharacterized protein</fullName>
    </submittedName>
</protein>
<sequence length="153" mass="16852">MEDQAKYTKLEETSESADDIDATDKHTSLVMIVWIVSRGDKFHVPHVVDCDCGSSIKEAEAKGCRFDSLAVSWLPPLCRDDKLLDEFERAGPGPEGAWLYYADSEATKPMTLDEVASLAELPLTEATFLRLSNGISCIVRFTGEKSFACVIEG</sequence>
<dbReference type="OrthoDB" id="3501153at2759"/>
<name>A0A9N8JEH5_9PEZI</name>
<dbReference type="PANTHER" id="PTHR35896">
    <property type="entry name" value="IG-LIKE DOMAIN-CONTAINING PROTEIN"/>
    <property type="match status" value="1"/>
</dbReference>